<dbReference type="Proteomes" id="UP001208853">
    <property type="component" value="Unassembled WGS sequence"/>
</dbReference>
<gene>
    <name evidence="3" type="ORF">OJ930_09035</name>
</gene>
<sequence>MKQKIAPSLMCTNLMNVAEDIRQLDEANVDFYHIDVMDGQFVQNFSLSPDFVKQVRALTDKPLDIHIMAKEPEKFIKLFKEAGADMISVHCEATTHLHRVLSQIKSLGLKVGVAINPATPLSELDYVLDL</sequence>
<name>A0AAW5TMS7_STRAP</name>
<evidence type="ECO:0000313" key="4">
    <source>
        <dbReference type="Proteomes" id="UP001208853"/>
    </source>
</evidence>
<evidence type="ECO:0000256" key="1">
    <source>
        <dbReference type="ARBA" id="ARBA00022723"/>
    </source>
</evidence>
<dbReference type="GO" id="GO:0016857">
    <property type="term" value="F:racemase and epimerase activity, acting on carbohydrates and derivatives"/>
    <property type="evidence" value="ECO:0007669"/>
    <property type="project" value="InterPro"/>
</dbReference>
<comment type="caution">
    <text evidence="3">The sequence shown here is derived from an EMBL/GenBank/DDBJ whole genome shotgun (WGS) entry which is preliminary data.</text>
</comment>
<dbReference type="AlphaFoldDB" id="A0AAW5TMS7"/>
<dbReference type="CDD" id="cd00429">
    <property type="entry name" value="RPE"/>
    <property type="match status" value="1"/>
</dbReference>
<dbReference type="InterPro" id="IPR000056">
    <property type="entry name" value="Ribul_P_3_epim-like"/>
</dbReference>
<dbReference type="InterPro" id="IPR013785">
    <property type="entry name" value="Aldolase_TIM"/>
</dbReference>
<organism evidence="3 4">
    <name type="scientific">Streptococcus anginosus</name>
    <dbReference type="NCBI Taxonomy" id="1328"/>
    <lineage>
        <taxon>Bacteria</taxon>
        <taxon>Bacillati</taxon>
        <taxon>Bacillota</taxon>
        <taxon>Bacilli</taxon>
        <taxon>Lactobacillales</taxon>
        <taxon>Streptococcaceae</taxon>
        <taxon>Streptococcus</taxon>
        <taxon>Streptococcus anginosus group</taxon>
    </lineage>
</organism>
<keyword evidence="1" id="KW-0479">Metal-binding</keyword>
<protein>
    <submittedName>
        <fullName evidence="3">Ribulose-phosphate 3-epimerase</fullName>
    </submittedName>
</protein>
<dbReference type="Pfam" id="PF00834">
    <property type="entry name" value="Ribul_P_3_epim"/>
    <property type="match status" value="1"/>
</dbReference>
<proteinExistence type="predicted"/>
<accession>A0AAW5TMS7</accession>
<dbReference type="EMBL" id="JAPAIK010000092">
    <property type="protein sequence ID" value="MCW1073141.1"/>
    <property type="molecule type" value="Genomic_DNA"/>
</dbReference>
<keyword evidence="2" id="KW-0413">Isomerase</keyword>
<feature type="non-terminal residue" evidence="3">
    <location>
        <position position="130"/>
    </location>
</feature>
<dbReference type="PANTHER" id="PTHR11749">
    <property type="entry name" value="RIBULOSE-5-PHOSPHATE-3-EPIMERASE"/>
    <property type="match status" value="1"/>
</dbReference>
<dbReference type="RefSeq" id="WP_264344775.1">
    <property type="nucleotide sequence ID" value="NZ_JAPAIK010000092.1"/>
</dbReference>
<dbReference type="SUPFAM" id="SSF51366">
    <property type="entry name" value="Ribulose-phoshate binding barrel"/>
    <property type="match status" value="1"/>
</dbReference>
<dbReference type="InterPro" id="IPR011060">
    <property type="entry name" value="RibuloseP-bd_barrel"/>
</dbReference>
<dbReference type="Gene3D" id="3.20.20.70">
    <property type="entry name" value="Aldolase class I"/>
    <property type="match status" value="1"/>
</dbReference>
<dbReference type="GO" id="GO:0005975">
    <property type="term" value="P:carbohydrate metabolic process"/>
    <property type="evidence" value="ECO:0007669"/>
    <property type="project" value="InterPro"/>
</dbReference>
<dbReference type="GO" id="GO:0046872">
    <property type="term" value="F:metal ion binding"/>
    <property type="evidence" value="ECO:0007669"/>
    <property type="project" value="UniProtKB-KW"/>
</dbReference>
<reference evidence="3" key="1">
    <citation type="submission" date="2022-10" db="EMBL/GenBank/DDBJ databases">
        <title>Comparative genomic study of S. anginosus.</title>
        <authorList>
            <person name="Prasad A."/>
            <person name="Ene A."/>
            <person name="Jablonska S."/>
            <person name="Du J."/>
            <person name="Wolfe A.J."/>
            <person name="Putonti C."/>
        </authorList>
    </citation>
    <scope>NUCLEOTIDE SEQUENCE</scope>
    <source>
        <strain evidence="3">UMB6888</strain>
    </source>
</reference>
<evidence type="ECO:0000313" key="3">
    <source>
        <dbReference type="EMBL" id="MCW1073141.1"/>
    </source>
</evidence>
<evidence type="ECO:0000256" key="2">
    <source>
        <dbReference type="ARBA" id="ARBA00023235"/>
    </source>
</evidence>